<organism evidence="2 3">
    <name type="scientific">Lacticaseibacillus sharpeae JCM 1186 = DSM 20505</name>
    <dbReference type="NCBI Taxonomy" id="1291052"/>
    <lineage>
        <taxon>Bacteria</taxon>
        <taxon>Bacillati</taxon>
        <taxon>Bacillota</taxon>
        <taxon>Bacilli</taxon>
        <taxon>Lactobacillales</taxon>
        <taxon>Lactobacillaceae</taxon>
        <taxon>Lacticaseibacillus</taxon>
    </lineage>
</organism>
<protein>
    <recommendedName>
        <fullName evidence="4">ABC transporter permease</fullName>
    </recommendedName>
</protein>
<evidence type="ECO:0000313" key="2">
    <source>
        <dbReference type="EMBL" id="KRM54943.1"/>
    </source>
</evidence>
<dbReference type="STRING" id="1291052.FC18_GL001845"/>
<sequence>MGTLIKQELFKLTHKKGTWIGAVLVVLVQVGMATLSKFQGQIFPADMMMSSSFLGSTMALFVLIASTASIVSMEFQYGTVKQLLYRKFYRSQVFLSKIFVVVLHTVLLYALELAMTFALKFAMFPKIDLAGKIDKLPLWEYVLTITGAEVISALLLLSFVLLLSTLFKTNAAAIASGYIGYVVVSMASTLILLVIDHWEWVKWNPLTMLMLNNQMTVPSYADATHLTTPEMAIGSVVYTVLFGFIAYMSFRKRSV</sequence>
<feature type="transmembrane region" description="Helical" evidence="1">
    <location>
        <begin position="141"/>
        <end position="163"/>
    </location>
</feature>
<dbReference type="PATRIC" id="fig|1291052.5.peg.1905"/>
<dbReference type="PANTHER" id="PTHR37305">
    <property type="entry name" value="INTEGRAL MEMBRANE PROTEIN-RELATED"/>
    <property type="match status" value="1"/>
</dbReference>
<keyword evidence="1" id="KW-1133">Transmembrane helix</keyword>
<reference evidence="2 3" key="1">
    <citation type="journal article" date="2015" name="Genome Announc.">
        <title>Expanding the biotechnology potential of lactobacilli through comparative genomics of 213 strains and associated genera.</title>
        <authorList>
            <person name="Sun Z."/>
            <person name="Harris H.M."/>
            <person name="McCann A."/>
            <person name="Guo C."/>
            <person name="Argimon S."/>
            <person name="Zhang W."/>
            <person name="Yang X."/>
            <person name="Jeffery I.B."/>
            <person name="Cooney J.C."/>
            <person name="Kagawa T.F."/>
            <person name="Liu W."/>
            <person name="Song Y."/>
            <person name="Salvetti E."/>
            <person name="Wrobel A."/>
            <person name="Rasinkangas P."/>
            <person name="Parkhill J."/>
            <person name="Rea M.C."/>
            <person name="O'Sullivan O."/>
            <person name="Ritari J."/>
            <person name="Douillard F.P."/>
            <person name="Paul Ross R."/>
            <person name="Yang R."/>
            <person name="Briner A.E."/>
            <person name="Felis G.E."/>
            <person name="de Vos W.M."/>
            <person name="Barrangou R."/>
            <person name="Klaenhammer T.R."/>
            <person name="Caufield P.W."/>
            <person name="Cui Y."/>
            <person name="Zhang H."/>
            <person name="O'Toole P.W."/>
        </authorList>
    </citation>
    <scope>NUCLEOTIDE SEQUENCE [LARGE SCALE GENOMIC DNA]</scope>
    <source>
        <strain evidence="2 3">DSM 20505</strain>
    </source>
</reference>
<evidence type="ECO:0000256" key="1">
    <source>
        <dbReference type="SAM" id="Phobius"/>
    </source>
</evidence>
<keyword evidence="1" id="KW-0812">Transmembrane</keyword>
<keyword evidence="1" id="KW-0472">Membrane</keyword>
<evidence type="ECO:0000313" key="3">
    <source>
        <dbReference type="Proteomes" id="UP000051679"/>
    </source>
</evidence>
<dbReference type="Proteomes" id="UP000051679">
    <property type="component" value="Unassembled WGS sequence"/>
</dbReference>
<proteinExistence type="predicted"/>
<comment type="caution">
    <text evidence="2">The sequence shown here is derived from an EMBL/GenBank/DDBJ whole genome shotgun (WGS) entry which is preliminary data.</text>
</comment>
<evidence type="ECO:0008006" key="4">
    <source>
        <dbReference type="Google" id="ProtNLM"/>
    </source>
</evidence>
<gene>
    <name evidence="2" type="ORF">FC18_GL001845</name>
</gene>
<dbReference type="RefSeq" id="WP_054680295.1">
    <property type="nucleotide sequence ID" value="NZ_AYYO01000040.1"/>
</dbReference>
<accession>A0A0R1ZK77</accession>
<dbReference type="AlphaFoldDB" id="A0A0R1ZK77"/>
<feature type="transmembrane region" description="Helical" evidence="1">
    <location>
        <begin position="98"/>
        <end position="121"/>
    </location>
</feature>
<keyword evidence="3" id="KW-1185">Reference proteome</keyword>
<dbReference type="Pfam" id="PF12730">
    <property type="entry name" value="ABC2_membrane_4"/>
    <property type="match status" value="1"/>
</dbReference>
<dbReference type="PANTHER" id="PTHR37305:SF1">
    <property type="entry name" value="MEMBRANE PROTEIN"/>
    <property type="match status" value="1"/>
</dbReference>
<feature type="transmembrane region" description="Helical" evidence="1">
    <location>
        <begin position="20"/>
        <end position="38"/>
    </location>
</feature>
<name>A0A0R1ZK77_9LACO</name>
<feature type="transmembrane region" description="Helical" evidence="1">
    <location>
        <begin position="175"/>
        <end position="195"/>
    </location>
</feature>
<feature type="transmembrane region" description="Helical" evidence="1">
    <location>
        <begin position="58"/>
        <end position="77"/>
    </location>
</feature>
<dbReference type="EMBL" id="AYYO01000040">
    <property type="protein sequence ID" value="KRM54943.1"/>
    <property type="molecule type" value="Genomic_DNA"/>
</dbReference>
<dbReference type="OrthoDB" id="2295852at2"/>
<feature type="transmembrane region" description="Helical" evidence="1">
    <location>
        <begin position="231"/>
        <end position="250"/>
    </location>
</feature>